<evidence type="ECO:0000256" key="8">
    <source>
        <dbReference type="ARBA" id="ARBA00022842"/>
    </source>
</evidence>
<dbReference type="GO" id="GO:0003677">
    <property type="term" value="F:DNA binding"/>
    <property type="evidence" value="ECO:0007669"/>
    <property type="project" value="UniProtKB-KW"/>
</dbReference>
<comment type="subcellular location">
    <subcellularLocation>
        <location evidence="13">Cytoplasm</location>
    </subcellularLocation>
</comment>
<keyword evidence="6 13" id="KW-0227">DNA damage</keyword>
<evidence type="ECO:0000256" key="11">
    <source>
        <dbReference type="ARBA" id="ARBA00023204"/>
    </source>
</evidence>
<dbReference type="Proteomes" id="UP000612893">
    <property type="component" value="Unassembled WGS sequence"/>
</dbReference>
<dbReference type="GO" id="GO:0006310">
    <property type="term" value="P:DNA recombination"/>
    <property type="evidence" value="ECO:0007669"/>
    <property type="project" value="UniProtKB-UniRule"/>
</dbReference>
<evidence type="ECO:0000256" key="3">
    <source>
        <dbReference type="ARBA" id="ARBA00022722"/>
    </source>
</evidence>
<dbReference type="Gene3D" id="3.30.420.10">
    <property type="entry name" value="Ribonuclease H-like superfamily/Ribonuclease H"/>
    <property type="match status" value="1"/>
</dbReference>
<evidence type="ECO:0000256" key="5">
    <source>
        <dbReference type="ARBA" id="ARBA00022759"/>
    </source>
</evidence>
<dbReference type="RefSeq" id="WP_338205085.1">
    <property type="nucleotide sequence ID" value="NZ_JAEKNR010000234.1"/>
</dbReference>
<dbReference type="EC" id="3.1.21.10" evidence="13"/>
<evidence type="ECO:0000256" key="9">
    <source>
        <dbReference type="ARBA" id="ARBA00023125"/>
    </source>
</evidence>
<evidence type="ECO:0000313" key="14">
    <source>
        <dbReference type="EMBL" id="MBJ7601038.1"/>
    </source>
</evidence>
<accession>A0A934NBH1</accession>
<evidence type="ECO:0000313" key="15">
    <source>
        <dbReference type="Proteomes" id="UP000612893"/>
    </source>
</evidence>
<evidence type="ECO:0000256" key="7">
    <source>
        <dbReference type="ARBA" id="ARBA00022801"/>
    </source>
</evidence>
<reference evidence="14" key="1">
    <citation type="submission" date="2020-10" db="EMBL/GenBank/DDBJ databases">
        <title>Ca. Dormibacterota MAGs.</title>
        <authorList>
            <person name="Montgomery K."/>
        </authorList>
    </citation>
    <scope>NUCLEOTIDE SEQUENCE [LARGE SCALE GENOMIC DNA]</scope>
    <source>
        <strain evidence="14">SC8812_S17_10</strain>
    </source>
</reference>
<keyword evidence="15" id="KW-1185">Reference proteome</keyword>
<dbReference type="Pfam" id="PF02075">
    <property type="entry name" value="RuvC"/>
    <property type="match status" value="1"/>
</dbReference>
<dbReference type="CDD" id="cd16962">
    <property type="entry name" value="RuvC"/>
    <property type="match status" value="1"/>
</dbReference>
<keyword evidence="10 13" id="KW-0233">DNA recombination</keyword>
<dbReference type="PANTHER" id="PTHR30194">
    <property type="entry name" value="CROSSOVER JUNCTION ENDODEOXYRIBONUCLEASE RUVC"/>
    <property type="match status" value="1"/>
</dbReference>
<comment type="similarity">
    <text evidence="1 13">Belongs to the RuvC family.</text>
</comment>
<keyword evidence="8 13" id="KW-0460">Magnesium</keyword>
<keyword evidence="2 13" id="KW-0963">Cytoplasm</keyword>
<keyword evidence="3 13" id="KW-0540">Nuclease</keyword>
<dbReference type="AlphaFoldDB" id="A0A934NBH1"/>
<keyword evidence="5 13" id="KW-0255">Endonuclease</keyword>
<name>A0A934NBH1_9BACT</name>
<evidence type="ECO:0000256" key="2">
    <source>
        <dbReference type="ARBA" id="ARBA00022490"/>
    </source>
</evidence>
<dbReference type="InterPro" id="IPR036397">
    <property type="entry name" value="RNaseH_sf"/>
</dbReference>
<keyword evidence="4 13" id="KW-0479">Metal-binding</keyword>
<sequence length="165" mass="17049">MPASSPLGLLLGIDPGLAATGWALLDHDSRVEGCGTIRTAPGPAAPRLLQIVTEMQGVMATRPIGEAALEELFMGRNATSALGVAQARGAVLATLAAAGIAIFEYKPAQVKAALTGYGMAGKAQMARMLALQVGLTVRADDHATDAIAIALCHARGRRLKLMTHR</sequence>
<keyword evidence="9 13" id="KW-0238">DNA-binding</keyword>
<dbReference type="PANTHER" id="PTHR30194:SF3">
    <property type="entry name" value="CROSSOVER JUNCTION ENDODEOXYRIBONUCLEASE RUVC"/>
    <property type="match status" value="1"/>
</dbReference>
<comment type="cofactor">
    <cofactor evidence="13">
        <name>Mg(2+)</name>
        <dbReference type="ChEBI" id="CHEBI:18420"/>
    </cofactor>
    <text evidence="13">Binds 2 Mg(2+) ion per subunit.</text>
</comment>
<dbReference type="InterPro" id="IPR012337">
    <property type="entry name" value="RNaseH-like_sf"/>
</dbReference>
<protein>
    <recommendedName>
        <fullName evidence="13">Crossover junction endodeoxyribonuclease RuvC</fullName>
        <ecNumber evidence="13">3.1.21.10</ecNumber>
    </recommendedName>
    <alternativeName>
        <fullName evidence="13">Holliday junction nuclease RuvC</fullName>
    </alternativeName>
    <alternativeName>
        <fullName evidence="13">Holliday junction resolvase RuvC</fullName>
    </alternativeName>
</protein>
<dbReference type="GO" id="GO:0005737">
    <property type="term" value="C:cytoplasm"/>
    <property type="evidence" value="ECO:0007669"/>
    <property type="project" value="UniProtKB-SubCell"/>
</dbReference>
<gene>
    <name evidence="13" type="primary">ruvC</name>
    <name evidence="14" type="ORF">JF922_23575</name>
</gene>
<feature type="binding site" evidence="13">
    <location>
        <position position="14"/>
    </location>
    <ligand>
        <name>Mg(2+)</name>
        <dbReference type="ChEBI" id="CHEBI:18420"/>
        <label>1</label>
    </ligand>
</feature>
<comment type="subunit">
    <text evidence="13">Homodimer which binds Holliday junction (HJ) DNA. The HJ becomes 2-fold symmetrical on binding to RuvC with unstacked arms; it has a different conformation from HJ DNA in complex with RuvA. In the full resolvosome a probable DNA-RuvA(4)-RuvB(12)-RuvC(2) complex forms which resolves the HJ.</text>
</comment>
<evidence type="ECO:0000256" key="13">
    <source>
        <dbReference type="HAMAP-Rule" id="MF_00034"/>
    </source>
</evidence>
<dbReference type="GO" id="GO:0008821">
    <property type="term" value="F:crossover junction DNA endonuclease activity"/>
    <property type="evidence" value="ECO:0007669"/>
    <property type="project" value="UniProtKB-UniRule"/>
</dbReference>
<evidence type="ECO:0000256" key="4">
    <source>
        <dbReference type="ARBA" id="ARBA00022723"/>
    </source>
</evidence>
<comment type="function">
    <text evidence="13">The RuvA-RuvB-RuvC complex processes Holliday junction (HJ) DNA during genetic recombination and DNA repair. Endonuclease that resolves HJ intermediates. Cleaves cruciform DNA by making single-stranded nicks across the HJ at symmetrical positions within the homologous arms, yielding a 5'-phosphate and a 3'-hydroxyl group; requires a central core of homology in the junction. The consensus cleavage sequence is 5'-(A/T)TT(C/G)-3'. Cleavage occurs on the 3'-side of the TT dinucleotide at the point of strand exchange. HJ branch migration catalyzed by RuvA-RuvB allows RuvC to scan DNA until it finds its consensus sequence, where it cleaves and resolves the cruciform DNA.</text>
</comment>
<comment type="catalytic activity">
    <reaction evidence="12 13">
        <text>Endonucleolytic cleavage at a junction such as a reciprocal single-stranded crossover between two homologous DNA duplexes (Holliday junction).</text>
        <dbReference type="EC" id="3.1.21.10"/>
    </reaction>
</comment>
<evidence type="ECO:0000256" key="12">
    <source>
        <dbReference type="ARBA" id="ARBA00029354"/>
    </source>
</evidence>
<dbReference type="GO" id="GO:0000287">
    <property type="term" value="F:magnesium ion binding"/>
    <property type="evidence" value="ECO:0007669"/>
    <property type="project" value="UniProtKB-UniRule"/>
</dbReference>
<evidence type="ECO:0000256" key="10">
    <source>
        <dbReference type="ARBA" id="ARBA00023172"/>
    </source>
</evidence>
<dbReference type="PRINTS" id="PR00696">
    <property type="entry name" value="RSOLVASERUVC"/>
</dbReference>
<dbReference type="HAMAP" id="MF_00034">
    <property type="entry name" value="RuvC"/>
    <property type="match status" value="1"/>
</dbReference>
<evidence type="ECO:0000256" key="6">
    <source>
        <dbReference type="ARBA" id="ARBA00022763"/>
    </source>
</evidence>
<organism evidence="14 15">
    <name type="scientific">Candidatus Nephthysia bennettiae</name>
    <dbReference type="NCBI Taxonomy" id="3127016"/>
    <lineage>
        <taxon>Bacteria</taxon>
        <taxon>Bacillati</taxon>
        <taxon>Candidatus Dormiibacterota</taxon>
        <taxon>Candidatus Dormibacteria</taxon>
        <taxon>Candidatus Dormibacterales</taxon>
        <taxon>Candidatus Dormibacteraceae</taxon>
        <taxon>Candidatus Nephthysia</taxon>
    </lineage>
</organism>
<feature type="binding site" evidence="13">
    <location>
        <position position="70"/>
    </location>
    <ligand>
        <name>Mg(2+)</name>
        <dbReference type="ChEBI" id="CHEBI:18420"/>
        <label>2</label>
    </ligand>
</feature>
<dbReference type="SUPFAM" id="SSF53098">
    <property type="entry name" value="Ribonuclease H-like"/>
    <property type="match status" value="1"/>
</dbReference>
<comment type="caution">
    <text evidence="14">The sequence shown here is derived from an EMBL/GenBank/DDBJ whole genome shotgun (WGS) entry which is preliminary data.</text>
</comment>
<keyword evidence="7 13" id="KW-0378">Hydrolase</keyword>
<dbReference type="GO" id="GO:0006281">
    <property type="term" value="P:DNA repair"/>
    <property type="evidence" value="ECO:0007669"/>
    <property type="project" value="UniProtKB-UniRule"/>
</dbReference>
<dbReference type="GO" id="GO:0048476">
    <property type="term" value="C:Holliday junction resolvase complex"/>
    <property type="evidence" value="ECO:0007669"/>
    <property type="project" value="UniProtKB-UniRule"/>
</dbReference>
<dbReference type="FunFam" id="3.30.420.10:FF:000002">
    <property type="entry name" value="Crossover junction endodeoxyribonuclease RuvC"/>
    <property type="match status" value="1"/>
</dbReference>
<feature type="active site" evidence="13">
    <location>
        <position position="14"/>
    </location>
</feature>
<keyword evidence="11 13" id="KW-0234">DNA repair</keyword>
<evidence type="ECO:0000256" key="1">
    <source>
        <dbReference type="ARBA" id="ARBA00009518"/>
    </source>
</evidence>
<feature type="active site" evidence="13">
    <location>
        <position position="142"/>
    </location>
</feature>
<dbReference type="InterPro" id="IPR002176">
    <property type="entry name" value="X-over_junc_endoDNase_RuvC"/>
</dbReference>
<proteinExistence type="inferred from homology"/>
<feature type="binding site" evidence="13">
    <location>
        <position position="142"/>
    </location>
    <ligand>
        <name>Mg(2+)</name>
        <dbReference type="ChEBI" id="CHEBI:18420"/>
        <label>1</label>
    </ligand>
</feature>
<dbReference type="EMBL" id="JAEKNR010000234">
    <property type="protein sequence ID" value="MBJ7601038.1"/>
    <property type="molecule type" value="Genomic_DNA"/>
</dbReference>
<feature type="active site" evidence="13">
    <location>
        <position position="70"/>
    </location>
</feature>